<dbReference type="EMBL" id="JACBZO010000001">
    <property type="protein sequence ID" value="NYI41387.1"/>
    <property type="molecule type" value="Genomic_DNA"/>
</dbReference>
<dbReference type="PANTHER" id="PTHR38011">
    <property type="entry name" value="DIHYDROFOLATE REDUCTASE FAMILY PROTEIN (AFU_ORTHOLOGUE AFUA_8G06820)"/>
    <property type="match status" value="1"/>
</dbReference>
<comment type="catalytic activity">
    <reaction evidence="13 14">
        <text>2,5-diamino-6-hydroxy-4-(5-phosphoribosylamino)-pyrimidine + H2O + H(+) = 5-amino-6-(5-phospho-D-ribosylamino)uracil + NH4(+)</text>
        <dbReference type="Rhea" id="RHEA:21868"/>
        <dbReference type="ChEBI" id="CHEBI:15377"/>
        <dbReference type="ChEBI" id="CHEBI:15378"/>
        <dbReference type="ChEBI" id="CHEBI:28938"/>
        <dbReference type="ChEBI" id="CHEBI:58453"/>
        <dbReference type="ChEBI" id="CHEBI:58614"/>
        <dbReference type="EC" id="3.5.4.26"/>
    </reaction>
</comment>
<keyword evidence="8 14" id="KW-0862">Zinc</keyword>
<sequence length="338" mass="35470">MEETLDQKAALDRAVALAALGPEFGPNPRVGAVITDPSGRVLAEGFHRGAGTPHAEAAALARALTSGMNVDGATAYVSLEPCNHTGRTGPCSQALVDAGIARVVYAVADPDPRAVGGAQYMAARGVDVVHAPHAQAEAVNRKWLIAMRQGRPYVIAKWAQTLDGKISASDGTSFWITGREAREHVHQLRVRVDAILVGTGTVLVDDPELSARPESVLEPHQPLRAIMGTRSTAGARVWRDENAVALGTHDPEAALATLWEREVRTVIVEGGAAIHTAFLVAGLVDELNVYVAPVLLGTGTQAVADLGIRTMADALRGQDTSLQTLGVDCLVTAHLPKG</sequence>
<feature type="domain" description="CMP/dCMP-type deaminase" evidence="18">
    <location>
        <begin position="5"/>
        <end position="118"/>
    </location>
</feature>
<evidence type="ECO:0000256" key="12">
    <source>
        <dbReference type="ARBA" id="ARBA00049861"/>
    </source>
</evidence>
<evidence type="ECO:0000313" key="19">
    <source>
        <dbReference type="EMBL" id="NYI41387.1"/>
    </source>
</evidence>
<dbReference type="UniPathway" id="UPA00275">
    <property type="reaction ID" value="UER00401"/>
</dbReference>
<evidence type="ECO:0000256" key="14">
    <source>
        <dbReference type="PIRNR" id="PIRNR006769"/>
    </source>
</evidence>
<feature type="binding site" evidence="16">
    <location>
        <position position="189"/>
    </location>
    <ligand>
        <name>substrate</name>
    </ligand>
</feature>
<keyword evidence="7 14" id="KW-0479">Metal-binding</keyword>
<comment type="pathway">
    <text evidence="3 14">Cofactor biosynthesis; riboflavin biosynthesis; 5-amino-6-(D-ribitylamino)uracil from GTP: step 3/4.</text>
</comment>
<dbReference type="CDD" id="cd01284">
    <property type="entry name" value="Riboflavin_deaminase-reductase"/>
    <property type="match status" value="1"/>
</dbReference>
<evidence type="ECO:0000256" key="13">
    <source>
        <dbReference type="ARBA" id="ARBA00049886"/>
    </source>
</evidence>
<reference evidence="19 20" key="1">
    <citation type="submission" date="2020-07" db="EMBL/GenBank/DDBJ databases">
        <title>Sequencing the genomes of 1000 actinobacteria strains.</title>
        <authorList>
            <person name="Klenk H.-P."/>
        </authorList>
    </citation>
    <scope>NUCLEOTIDE SEQUENCE [LARGE SCALE GENOMIC DNA]</scope>
    <source>
        <strain evidence="19 20">DSM 19970</strain>
    </source>
</reference>
<feature type="binding site" evidence="16">
    <location>
        <begin position="271"/>
        <end position="277"/>
    </location>
    <ligand>
        <name>NADP(+)</name>
        <dbReference type="ChEBI" id="CHEBI:58349"/>
    </ligand>
</feature>
<evidence type="ECO:0000256" key="7">
    <source>
        <dbReference type="ARBA" id="ARBA00022723"/>
    </source>
</evidence>
<dbReference type="EC" id="3.5.4.26" evidence="14"/>
<dbReference type="Gene3D" id="3.40.140.10">
    <property type="entry name" value="Cytidine Deaminase, domain 2"/>
    <property type="match status" value="1"/>
</dbReference>
<feature type="binding site" evidence="16">
    <location>
        <position position="229"/>
    </location>
    <ligand>
        <name>NADP(+)</name>
        <dbReference type="ChEBI" id="CHEBI:58349"/>
    </ligand>
</feature>
<evidence type="ECO:0000256" key="5">
    <source>
        <dbReference type="ARBA" id="ARBA00007417"/>
    </source>
</evidence>
<evidence type="ECO:0000256" key="16">
    <source>
        <dbReference type="PIRSR" id="PIRSR006769-2"/>
    </source>
</evidence>
<dbReference type="GO" id="GO:0008703">
    <property type="term" value="F:5-amino-6-(5-phosphoribosylamino)uracil reductase activity"/>
    <property type="evidence" value="ECO:0007669"/>
    <property type="project" value="UniProtKB-EC"/>
</dbReference>
<evidence type="ECO:0000256" key="17">
    <source>
        <dbReference type="PIRSR" id="PIRSR006769-3"/>
    </source>
</evidence>
<organism evidence="19 20">
    <name type="scientific">Demequina lutea</name>
    <dbReference type="NCBI Taxonomy" id="431489"/>
    <lineage>
        <taxon>Bacteria</taxon>
        <taxon>Bacillati</taxon>
        <taxon>Actinomycetota</taxon>
        <taxon>Actinomycetes</taxon>
        <taxon>Micrococcales</taxon>
        <taxon>Demequinaceae</taxon>
        <taxon>Demequina</taxon>
    </lineage>
</organism>
<dbReference type="EC" id="1.1.1.193" evidence="14"/>
<dbReference type="SUPFAM" id="SSF53597">
    <property type="entry name" value="Dihydrofolate reductase-like"/>
    <property type="match status" value="1"/>
</dbReference>
<comment type="similarity">
    <text evidence="4 14">In the N-terminal section; belongs to the cytidine and deoxycytidylate deaminase family.</text>
</comment>
<keyword evidence="11" id="KW-0511">Multifunctional enzyme</keyword>
<comment type="catalytic activity">
    <reaction evidence="12 14">
        <text>5-amino-6-(5-phospho-D-ribitylamino)uracil + NADP(+) = 5-amino-6-(5-phospho-D-ribosylamino)uracil + NADPH + H(+)</text>
        <dbReference type="Rhea" id="RHEA:17845"/>
        <dbReference type="ChEBI" id="CHEBI:15378"/>
        <dbReference type="ChEBI" id="CHEBI:57783"/>
        <dbReference type="ChEBI" id="CHEBI:58349"/>
        <dbReference type="ChEBI" id="CHEBI:58421"/>
        <dbReference type="ChEBI" id="CHEBI:58453"/>
        <dbReference type="EC" id="1.1.1.193"/>
    </reaction>
</comment>
<dbReference type="GO" id="GO:0008835">
    <property type="term" value="F:diaminohydroxyphosphoribosylaminopyrimidine deaminase activity"/>
    <property type="evidence" value="ECO:0007669"/>
    <property type="project" value="UniProtKB-EC"/>
</dbReference>
<dbReference type="InterPro" id="IPR016192">
    <property type="entry name" value="APOBEC/CMP_deaminase_Zn-bd"/>
</dbReference>
<comment type="similarity">
    <text evidence="5 14">In the C-terminal section; belongs to the HTP reductase family.</text>
</comment>
<dbReference type="InterPro" id="IPR004794">
    <property type="entry name" value="Eubact_RibD"/>
</dbReference>
<keyword evidence="6 14" id="KW-0686">Riboflavin biosynthesis</keyword>
<feature type="binding site" evidence="17">
    <location>
        <position position="54"/>
    </location>
    <ligand>
        <name>Zn(2+)</name>
        <dbReference type="ChEBI" id="CHEBI:29105"/>
        <note>catalytic</note>
    </ligand>
</feature>
<dbReference type="InterPro" id="IPR050765">
    <property type="entry name" value="Riboflavin_Biosynth_HTPR"/>
</dbReference>
<dbReference type="RefSeq" id="WP_179397790.1">
    <property type="nucleotide sequence ID" value="NZ_JACBZO010000001.1"/>
</dbReference>
<feature type="binding site" evidence="16">
    <location>
        <position position="173"/>
    </location>
    <ligand>
        <name>substrate</name>
    </ligand>
</feature>
<gene>
    <name evidence="19" type="ORF">BKA03_001506</name>
</gene>
<dbReference type="InterPro" id="IPR024072">
    <property type="entry name" value="DHFR-like_dom_sf"/>
</dbReference>
<feature type="binding site" evidence="16">
    <location>
        <position position="269"/>
    </location>
    <ligand>
        <name>substrate</name>
    </ligand>
</feature>
<evidence type="ECO:0000256" key="10">
    <source>
        <dbReference type="ARBA" id="ARBA00023002"/>
    </source>
</evidence>
<keyword evidence="10 14" id="KW-0560">Oxidoreductase</keyword>
<dbReference type="InterPro" id="IPR016193">
    <property type="entry name" value="Cytidine_deaminase-like"/>
</dbReference>
<keyword evidence="9 14" id="KW-0521">NADP</keyword>
<dbReference type="Pfam" id="PF00383">
    <property type="entry name" value="dCMP_cyt_deam_1"/>
    <property type="match status" value="1"/>
</dbReference>
<feature type="binding site" evidence="16">
    <location>
        <position position="209"/>
    </location>
    <ligand>
        <name>substrate</name>
    </ligand>
</feature>
<evidence type="ECO:0000256" key="11">
    <source>
        <dbReference type="ARBA" id="ARBA00023268"/>
    </source>
</evidence>
<feature type="binding site" evidence="16">
    <location>
        <position position="205"/>
    </location>
    <ligand>
        <name>NADP(+)</name>
        <dbReference type="ChEBI" id="CHEBI:58349"/>
    </ligand>
</feature>
<feature type="binding site" evidence="17">
    <location>
        <position position="82"/>
    </location>
    <ligand>
        <name>Zn(2+)</name>
        <dbReference type="ChEBI" id="CHEBI:29105"/>
        <note>catalytic</note>
    </ligand>
</feature>
<evidence type="ECO:0000256" key="3">
    <source>
        <dbReference type="ARBA" id="ARBA00004910"/>
    </source>
</evidence>
<dbReference type="InterPro" id="IPR002734">
    <property type="entry name" value="RibDG_C"/>
</dbReference>
<feature type="binding site" evidence="17">
    <location>
        <position position="91"/>
    </location>
    <ligand>
        <name>Zn(2+)</name>
        <dbReference type="ChEBI" id="CHEBI:29105"/>
        <note>catalytic</note>
    </ligand>
</feature>
<comment type="caution">
    <text evidence="19">The sequence shown here is derived from an EMBL/GenBank/DDBJ whole genome shotgun (WGS) entry which is preliminary data.</text>
</comment>
<feature type="binding site" evidence="16">
    <location>
        <position position="159"/>
    </location>
    <ligand>
        <name>NADP(+)</name>
        <dbReference type="ChEBI" id="CHEBI:58349"/>
    </ligand>
</feature>
<feature type="binding site" evidence="16">
    <location>
        <position position="212"/>
    </location>
    <ligand>
        <name>substrate</name>
    </ligand>
</feature>
<dbReference type="Pfam" id="PF01872">
    <property type="entry name" value="RibD_C"/>
    <property type="match status" value="1"/>
</dbReference>
<keyword evidence="20" id="KW-1185">Reference proteome</keyword>
<dbReference type="PROSITE" id="PS51747">
    <property type="entry name" value="CYT_DCMP_DEAMINASES_2"/>
    <property type="match status" value="1"/>
</dbReference>
<evidence type="ECO:0000256" key="2">
    <source>
        <dbReference type="ARBA" id="ARBA00004882"/>
    </source>
</evidence>
<feature type="binding site" evidence="16">
    <location>
        <position position="201"/>
    </location>
    <ligand>
        <name>NADP(+)</name>
        <dbReference type="ChEBI" id="CHEBI:58349"/>
    </ligand>
</feature>
<dbReference type="PIRSF" id="PIRSF006769">
    <property type="entry name" value="RibD"/>
    <property type="match status" value="1"/>
</dbReference>
<evidence type="ECO:0000313" key="20">
    <source>
        <dbReference type="Proteomes" id="UP000547973"/>
    </source>
</evidence>
<dbReference type="Gene3D" id="3.40.430.10">
    <property type="entry name" value="Dihydrofolate Reductase, subunit A"/>
    <property type="match status" value="2"/>
</dbReference>
<dbReference type="GO" id="GO:0009231">
    <property type="term" value="P:riboflavin biosynthetic process"/>
    <property type="evidence" value="ECO:0007669"/>
    <property type="project" value="UniProtKB-UniPathway"/>
</dbReference>
<evidence type="ECO:0000256" key="8">
    <source>
        <dbReference type="ARBA" id="ARBA00022833"/>
    </source>
</evidence>
<accession>A0A7Z0CK18</accession>
<evidence type="ECO:0000256" key="6">
    <source>
        <dbReference type="ARBA" id="ARBA00022619"/>
    </source>
</evidence>
<evidence type="ECO:0000256" key="9">
    <source>
        <dbReference type="ARBA" id="ARBA00022857"/>
    </source>
</evidence>
<proteinExistence type="inferred from homology"/>
<dbReference type="Proteomes" id="UP000547973">
    <property type="component" value="Unassembled WGS sequence"/>
</dbReference>
<dbReference type="NCBIfam" id="TIGR00326">
    <property type="entry name" value="eubact_ribD"/>
    <property type="match status" value="1"/>
</dbReference>
<feature type="active site" description="Proton donor" evidence="15">
    <location>
        <position position="56"/>
    </location>
</feature>
<keyword evidence="14 19" id="KW-0378">Hydrolase</keyword>
<evidence type="ECO:0000259" key="18">
    <source>
        <dbReference type="PROSITE" id="PS51747"/>
    </source>
</evidence>
<name>A0A7Z0CK18_9MICO</name>
<evidence type="ECO:0000256" key="15">
    <source>
        <dbReference type="PIRSR" id="PIRSR006769-1"/>
    </source>
</evidence>
<dbReference type="SUPFAM" id="SSF53927">
    <property type="entry name" value="Cytidine deaminase-like"/>
    <property type="match status" value="1"/>
</dbReference>
<dbReference type="InterPro" id="IPR002125">
    <property type="entry name" value="CMP_dCMP_dom"/>
</dbReference>
<comment type="pathway">
    <text evidence="2 14">Cofactor biosynthesis; riboflavin biosynthesis; 5-amino-6-(D-ribitylamino)uracil from GTP: step 2/4.</text>
</comment>
<protein>
    <recommendedName>
        <fullName evidence="14">Riboflavin biosynthesis protein RibD</fullName>
    </recommendedName>
    <domain>
        <recommendedName>
            <fullName evidence="14">Diaminohydroxyphosphoribosylaminopyrimidine deaminase</fullName>
            <shortName evidence="14">DRAP deaminase</shortName>
            <ecNumber evidence="14">3.5.4.26</ecNumber>
        </recommendedName>
        <alternativeName>
            <fullName evidence="14">Riboflavin-specific deaminase</fullName>
        </alternativeName>
    </domain>
    <domain>
        <recommendedName>
            <fullName evidence="14">5-amino-6-(5-phosphoribosylamino)uracil reductase</fullName>
            <ecNumber evidence="14">1.1.1.193</ecNumber>
        </recommendedName>
        <alternativeName>
            <fullName evidence="14">HTP reductase</fullName>
        </alternativeName>
    </domain>
</protein>
<evidence type="ECO:0000256" key="1">
    <source>
        <dbReference type="ARBA" id="ARBA00002151"/>
    </source>
</evidence>
<dbReference type="AlphaFoldDB" id="A0A7Z0CK18"/>
<dbReference type="GO" id="GO:0008270">
    <property type="term" value="F:zinc ion binding"/>
    <property type="evidence" value="ECO:0007669"/>
    <property type="project" value="InterPro"/>
</dbReference>
<dbReference type="PANTHER" id="PTHR38011:SF7">
    <property type="entry name" value="2,5-DIAMINO-6-RIBOSYLAMINO-4(3H)-PYRIMIDINONE 5'-PHOSPHATE REDUCTASE"/>
    <property type="match status" value="1"/>
</dbReference>
<comment type="cofactor">
    <cofactor evidence="14 17">
        <name>Zn(2+)</name>
        <dbReference type="ChEBI" id="CHEBI:29105"/>
    </cofactor>
    <text evidence="14 17">Binds 1 zinc ion.</text>
</comment>
<evidence type="ECO:0000256" key="4">
    <source>
        <dbReference type="ARBA" id="ARBA00005259"/>
    </source>
</evidence>
<comment type="function">
    <text evidence="1 14">Converts 2,5-diamino-6-(ribosylamino)-4(3h)-pyrimidinone 5'-phosphate into 5-amino-6-(ribosylamino)-2,4(1h,3h)-pyrimidinedione 5'-phosphate.</text>
</comment>
<dbReference type="PROSITE" id="PS00903">
    <property type="entry name" value="CYT_DCMP_DEAMINASES_1"/>
    <property type="match status" value="1"/>
</dbReference>
<feature type="binding site" evidence="16">
    <location>
        <position position="175"/>
    </location>
    <ligand>
        <name>NADP(+)</name>
        <dbReference type="ChEBI" id="CHEBI:58349"/>
    </ligand>
</feature>